<evidence type="ECO:0000256" key="1">
    <source>
        <dbReference type="SAM" id="MobiDB-lite"/>
    </source>
</evidence>
<accession>A0AAD5UEV8</accession>
<sequence length="194" mass="20450">MGTNITISEIKDYLDTLYDLKGLSEVAIINKKKQDEEIPQEEFTLPFEEYEELIDKLRKADEASEGTPPKKKAPALSLVVADIPTCGGSSQKSCPKGLSCVVPGGNTIGLCLNPSEIATNTITARPAPTDSTNGTFTNGTATNSTTTMADSSNTTTTLPTTTTGPPPTYPTPQQPNSAFYTGASVALMAILLCL</sequence>
<reference evidence="2" key="1">
    <citation type="submission" date="2020-05" db="EMBL/GenBank/DDBJ databases">
        <title>Phylogenomic resolution of chytrid fungi.</title>
        <authorList>
            <person name="Stajich J.E."/>
            <person name="Amses K."/>
            <person name="Simmons R."/>
            <person name="Seto K."/>
            <person name="Myers J."/>
            <person name="Bonds A."/>
            <person name="Quandt C.A."/>
            <person name="Barry K."/>
            <person name="Liu P."/>
            <person name="Grigoriev I."/>
            <person name="Longcore J.E."/>
            <person name="James T.Y."/>
        </authorList>
    </citation>
    <scope>NUCLEOTIDE SEQUENCE</scope>
    <source>
        <strain evidence="2">PLAUS21</strain>
    </source>
</reference>
<comment type="caution">
    <text evidence="2">The sequence shown here is derived from an EMBL/GenBank/DDBJ whole genome shotgun (WGS) entry which is preliminary data.</text>
</comment>
<name>A0AAD5UEV8_9FUNG</name>
<protein>
    <submittedName>
        <fullName evidence="2">Uncharacterized protein</fullName>
    </submittedName>
</protein>
<dbReference type="EMBL" id="JADGKB010000054">
    <property type="protein sequence ID" value="KAJ3256202.1"/>
    <property type="molecule type" value="Genomic_DNA"/>
</dbReference>
<feature type="compositionally biased region" description="Low complexity" evidence="1">
    <location>
        <begin position="131"/>
        <end position="163"/>
    </location>
</feature>
<evidence type="ECO:0000313" key="2">
    <source>
        <dbReference type="EMBL" id="KAJ3256202.1"/>
    </source>
</evidence>
<dbReference type="Proteomes" id="UP001210925">
    <property type="component" value="Unassembled WGS sequence"/>
</dbReference>
<gene>
    <name evidence="2" type="ORF">HK103_005661</name>
</gene>
<feature type="region of interest" description="Disordered" evidence="1">
    <location>
        <begin position="124"/>
        <end position="175"/>
    </location>
</feature>
<proteinExistence type="predicted"/>
<keyword evidence="3" id="KW-1185">Reference proteome</keyword>
<dbReference type="AlphaFoldDB" id="A0AAD5UEV8"/>
<organism evidence="2 3">
    <name type="scientific">Boothiomyces macroporosus</name>
    <dbReference type="NCBI Taxonomy" id="261099"/>
    <lineage>
        <taxon>Eukaryota</taxon>
        <taxon>Fungi</taxon>
        <taxon>Fungi incertae sedis</taxon>
        <taxon>Chytridiomycota</taxon>
        <taxon>Chytridiomycota incertae sedis</taxon>
        <taxon>Chytridiomycetes</taxon>
        <taxon>Rhizophydiales</taxon>
        <taxon>Terramycetaceae</taxon>
        <taxon>Boothiomyces</taxon>
    </lineage>
</organism>
<feature type="compositionally biased region" description="Pro residues" evidence="1">
    <location>
        <begin position="164"/>
        <end position="173"/>
    </location>
</feature>
<evidence type="ECO:0000313" key="3">
    <source>
        <dbReference type="Proteomes" id="UP001210925"/>
    </source>
</evidence>